<dbReference type="Gramene" id="Pp3c12_19020V3.5">
    <property type="protein sequence ID" value="PAC:32972776.CDS.1"/>
    <property type="gene ID" value="Pp3c12_19020"/>
</dbReference>
<reference evidence="2 4" key="2">
    <citation type="journal article" date="2018" name="Plant J.">
        <title>The Physcomitrella patens chromosome-scale assembly reveals moss genome structure and evolution.</title>
        <authorList>
            <person name="Lang D."/>
            <person name="Ullrich K.K."/>
            <person name="Murat F."/>
            <person name="Fuchs J."/>
            <person name="Jenkins J."/>
            <person name="Haas F.B."/>
            <person name="Piednoel M."/>
            <person name="Gundlach H."/>
            <person name="Van Bel M."/>
            <person name="Meyberg R."/>
            <person name="Vives C."/>
            <person name="Morata J."/>
            <person name="Symeonidi A."/>
            <person name="Hiss M."/>
            <person name="Muchero W."/>
            <person name="Kamisugi Y."/>
            <person name="Saleh O."/>
            <person name="Blanc G."/>
            <person name="Decker E.L."/>
            <person name="van Gessel N."/>
            <person name="Grimwood J."/>
            <person name="Hayes R.D."/>
            <person name="Graham S.W."/>
            <person name="Gunter L.E."/>
            <person name="McDaniel S.F."/>
            <person name="Hoernstein S.N.W."/>
            <person name="Larsson A."/>
            <person name="Li F.W."/>
            <person name="Perroud P.F."/>
            <person name="Phillips J."/>
            <person name="Ranjan P."/>
            <person name="Rokshar D.S."/>
            <person name="Rothfels C.J."/>
            <person name="Schneider L."/>
            <person name="Shu S."/>
            <person name="Stevenson D.W."/>
            <person name="Thummler F."/>
            <person name="Tillich M."/>
            <person name="Villarreal Aguilar J.C."/>
            <person name="Widiez T."/>
            <person name="Wong G.K."/>
            <person name="Wymore A."/>
            <person name="Zhang Y."/>
            <person name="Zimmer A.D."/>
            <person name="Quatrano R.S."/>
            <person name="Mayer K.F.X."/>
            <person name="Goodstein D."/>
            <person name="Casacuberta J.M."/>
            <person name="Vandepoele K."/>
            <person name="Reski R."/>
            <person name="Cuming A.C."/>
            <person name="Tuskan G.A."/>
            <person name="Maumus F."/>
            <person name="Salse J."/>
            <person name="Schmutz J."/>
            <person name="Rensing S.A."/>
        </authorList>
    </citation>
    <scope>NUCLEOTIDE SEQUENCE [LARGE SCALE GENOMIC DNA]</scope>
    <source>
        <strain evidence="3 4">cv. Gransden 2004</strain>
    </source>
</reference>
<keyword evidence="1" id="KW-1133">Transmembrane helix</keyword>
<evidence type="ECO:0000313" key="3">
    <source>
        <dbReference type="EnsemblPlants" id="PAC:32972772.CDS.1"/>
    </source>
</evidence>
<dbReference type="Gramene" id="Pp3c12_19020V3.3">
    <property type="protein sequence ID" value="PAC:32972774.CDS.1"/>
    <property type="gene ID" value="Pp3c12_19020"/>
</dbReference>
<evidence type="ECO:0000256" key="1">
    <source>
        <dbReference type="SAM" id="Phobius"/>
    </source>
</evidence>
<evidence type="ECO:0000313" key="2">
    <source>
        <dbReference type="EMBL" id="PNR44100.1"/>
    </source>
</evidence>
<sequence>MLEEMVPRMRGFLGNVRLLEEEAERREMRNGGGVMARRVGWWYPREETSHLWLLVVVVALVLGLGSGVDAQAAGQYANQTFASTMTGDLSSYDQTIQLAAYSAFASLSPGTGIPYPANLFGDLANVTVEAVRLRVGSLRRYGVTLGKFTIPPGLRISNVSSVRVILVYRDFGNVSVYSPSVPGQVFVSSLVGIRMYNGDLLETTTPLPALSAIALENPVQVIIPPNSQPSYCVEFDASNRTVLATDATATNASSPTYACFSRTLGDNYFALVGLAPPGKKSNTWKIILGTVLGVVGLILLSSLFIFCCRRQLRKRKIAKMQAQTEKGETLQSTVVGSSRAPVATQTRTRPMLERDFNVT</sequence>
<proteinExistence type="predicted"/>
<dbReference type="Gramene" id="Pp3c12_19020V3.1">
    <property type="protein sequence ID" value="PAC:32972772.CDS.1"/>
    <property type="gene ID" value="Pp3c12_19020"/>
</dbReference>
<dbReference type="EnsemblPlants" id="Pp3c12_19020V3.1">
    <property type="protein sequence ID" value="PAC:32972772.CDS.1"/>
    <property type="gene ID" value="Pp3c12_19020"/>
</dbReference>
<dbReference type="Gramene" id="Pp3c12_19020V3.4">
    <property type="protein sequence ID" value="PAC:32972775.CDS.1"/>
    <property type="gene ID" value="Pp3c12_19020"/>
</dbReference>
<dbReference type="OrthoDB" id="1925347at2759"/>
<evidence type="ECO:0000313" key="4">
    <source>
        <dbReference type="Proteomes" id="UP000006727"/>
    </source>
</evidence>
<reference evidence="2 4" key="1">
    <citation type="journal article" date="2008" name="Science">
        <title>The Physcomitrella genome reveals evolutionary insights into the conquest of land by plants.</title>
        <authorList>
            <person name="Rensing S."/>
            <person name="Lang D."/>
            <person name="Zimmer A."/>
            <person name="Terry A."/>
            <person name="Salamov A."/>
            <person name="Shapiro H."/>
            <person name="Nishiyama T."/>
            <person name="Perroud P.-F."/>
            <person name="Lindquist E."/>
            <person name="Kamisugi Y."/>
            <person name="Tanahashi T."/>
            <person name="Sakakibara K."/>
            <person name="Fujita T."/>
            <person name="Oishi K."/>
            <person name="Shin-I T."/>
            <person name="Kuroki Y."/>
            <person name="Toyoda A."/>
            <person name="Suzuki Y."/>
            <person name="Hashimoto A."/>
            <person name="Yamaguchi K."/>
            <person name="Sugano A."/>
            <person name="Kohara Y."/>
            <person name="Fujiyama A."/>
            <person name="Anterola A."/>
            <person name="Aoki S."/>
            <person name="Ashton N."/>
            <person name="Barbazuk W.B."/>
            <person name="Barker E."/>
            <person name="Bennetzen J."/>
            <person name="Bezanilla M."/>
            <person name="Blankenship R."/>
            <person name="Cho S.H."/>
            <person name="Dutcher S."/>
            <person name="Estelle M."/>
            <person name="Fawcett J.A."/>
            <person name="Gundlach H."/>
            <person name="Hanada K."/>
            <person name="Heyl A."/>
            <person name="Hicks K.A."/>
            <person name="Hugh J."/>
            <person name="Lohr M."/>
            <person name="Mayer K."/>
            <person name="Melkozernov A."/>
            <person name="Murata T."/>
            <person name="Nelson D."/>
            <person name="Pils B."/>
            <person name="Prigge M."/>
            <person name="Reiss B."/>
            <person name="Renner T."/>
            <person name="Rombauts S."/>
            <person name="Rushton P."/>
            <person name="Sanderfoot A."/>
            <person name="Schween G."/>
            <person name="Shiu S.-H."/>
            <person name="Stueber K."/>
            <person name="Theodoulou F.L."/>
            <person name="Tu H."/>
            <person name="Van de Peer Y."/>
            <person name="Verrier P.J."/>
            <person name="Waters E."/>
            <person name="Wood A."/>
            <person name="Yang L."/>
            <person name="Cove D."/>
            <person name="Cuming A."/>
            <person name="Hasebe M."/>
            <person name="Lucas S."/>
            <person name="Mishler D.B."/>
            <person name="Reski R."/>
            <person name="Grigoriev I."/>
            <person name="Quatrano R.S."/>
            <person name="Boore J.L."/>
        </authorList>
    </citation>
    <scope>NUCLEOTIDE SEQUENCE [LARGE SCALE GENOMIC DNA]</scope>
    <source>
        <strain evidence="3 4">cv. Gransden 2004</strain>
    </source>
</reference>
<keyword evidence="1" id="KW-0812">Transmembrane</keyword>
<dbReference type="EnsemblPlants" id="Pp3c12_19020V3.4">
    <property type="protein sequence ID" value="PAC:32972775.CDS.1"/>
    <property type="gene ID" value="Pp3c12_19020"/>
</dbReference>
<dbReference type="RefSeq" id="XP_073393891.1">
    <property type="nucleotide sequence ID" value="XM_073537790.1"/>
</dbReference>
<dbReference type="EnsemblPlants" id="Pp3c12_19020V3.5">
    <property type="protein sequence ID" value="PAC:32972776.CDS.1"/>
    <property type="gene ID" value="Pp3c12_19020"/>
</dbReference>
<dbReference type="EMBL" id="ABEU02000012">
    <property type="protein sequence ID" value="PNR44100.1"/>
    <property type="molecule type" value="Genomic_DNA"/>
</dbReference>
<protein>
    <recommendedName>
        <fullName evidence="5">Transmembrane protein</fullName>
    </recommendedName>
</protein>
<keyword evidence="4" id="KW-1185">Reference proteome</keyword>
<dbReference type="Gramene" id="Pp3c12_19020V3.2">
    <property type="protein sequence ID" value="PAC:32972773.CDS.1"/>
    <property type="gene ID" value="Pp3c12_19020"/>
</dbReference>
<dbReference type="Gramene" id="Pp3c12_19020V3.6">
    <property type="protein sequence ID" value="PAC:32972777.CDS.1"/>
    <property type="gene ID" value="Pp3c12_19020"/>
</dbReference>
<dbReference type="EnsemblPlants" id="Pp3c12_19020V3.3">
    <property type="protein sequence ID" value="PAC:32972774.CDS.1"/>
    <property type="gene ID" value="Pp3c12_19020"/>
</dbReference>
<dbReference type="EnsemblPlants" id="Pp3c12_19020V3.2">
    <property type="protein sequence ID" value="PAC:32972773.CDS.1"/>
    <property type="gene ID" value="Pp3c12_19020"/>
</dbReference>
<feature type="transmembrane region" description="Helical" evidence="1">
    <location>
        <begin position="286"/>
        <end position="307"/>
    </location>
</feature>
<dbReference type="EnsemblPlants" id="Pp3c12_19020V3.6">
    <property type="protein sequence ID" value="PAC:32972777.CDS.1"/>
    <property type="gene ID" value="Pp3c12_19020"/>
</dbReference>
<dbReference type="RefSeq" id="XP_024390970.1">
    <property type="nucleotide sequence ID" value="XM_024535202.2"/>
</dbReference>
<accession>A0A2K1JRD5</accession>
<feature type="transmembrane region" description="Helical" evidence="1">
    <location>
        <begin position="51"/>
        <end position="68"/>
    </location>
</feature>
<dbReference type="PaxDb" id="3218-PP1S46_103V6.1"/>
<evidence type="ECO:0008006" key="5">
    <source>
        <dbReference type="Google" id="ProtNLM"/>
    </source>
</evidence>
<name>A0A2K1JRD5_PHYPA</name>
<gene>
    <name evidence="3" type="primary">LOC112289719</name>
    <name evidence="2" type="ORF">PHYPA_016483</name>
</gene>
<dbReference type="PANTHER" id="PTHR33512:SF14">
    <property type="entry name" value="EXPRESSED PROTEIN"/>
    <property type="match status" value="1"/>
</dbReference>
<reference evidence="3" key="3">
    <citation type="submission" date="2020-12" db="UniProtKB">
        <authorList>
            <consortium name="EnsemblPlants"/>
        </authorList>
    </citation>
    <scope>IDENTIFICATION</scope>
</reference>
<dbReference type="AlphaFoldDB" id="A0A2K1JRD5"/>
<dbReference type="OMA" id="VIEHEYF"/>
<dbReference type="InterPro" id="IPR010605">
    <property type="entry name" value="DUF1191"/>
</dbReference>
<organism evidence="2">
    <name type="scientific">Physcomitrium patens</name>
    <name type="common">Spreading-leaved earth moss</name>
    <name type="synonym">Physcomitrella patens</name>
    <dbReference type="NCBI Taxonomy" id="3218"/>
    <lineage>
        <taxon>Eukaryota</taxon>
        <taxon>Viridiplantae</taxon>
        <taxon>Streptophyta</taxon>
        <taxon>Embryophyta</taxon>
        <taxon>Bryophyta</taxon>
        <taxon>Bryophytina</taxon>
        <taxon>Bryopsida</taxon>
        <taxon>Funariidae</taxon>
        <taxon>Funariales</taxon>
        <taxon>Funariaceae</taxon>
        <taxon>Physcomitrium</taxon>
    </lineage>
</organism>
<dbReference type="STRING" id="3218.A0A2K1JRD5"/>
<dbReference type="PANTHER" id="PTHR33512">
    <property type="entry name" value="PROTEIN, PUTATIVE (DUF1191)-RELATED"/>
    <property type="match status" value="1"/>
</dbReference>
<dbReference type="Pfam" id="PF06697">
    <property type="entry name" value="DUF1191"/>
    <property type="match status" value="1"/>
</dbReference>
<dbReference type="Proteomes" id="UP000006727">
    <property type="component" value="Chromosome 12"/>
</dbReference>
<keyword evidence="1" id="KW-0472">Membrane</keyword>
<dbReference type="GeneID" id="112289719"/>